<keyword evidence="2" id="KW-1185">Reference proteome</keyword>
<evidence type="ECO:0000313" key="2">
    <source>
        <dbReference type="Proteomes" id="UP001497680"/>
    </source>
</evidence>
<comment type="caution">
    <text evidence="1">The sequence shown here is derived from an EMBL/GenBank/DDBJ whole genome shotgun (WGS) entry which is preliminary data.</text>
</comment>
<reference evidence="1 2" key="1">
    <citation type="journal article" date="2022" name="New Phytol.">
        <title>Ecological generalism drives hyperdiversity of secondary metabolite gene clusters in xylarialean endophytes.</title>
        <authorList>
            <person name="Franco M.E.E."/>
            <person name="Wisecaver J.H."/>
            <person name="Arnold A.E."/>
            <person name="Ju Y.M."/>
            <person name="Slot J.C."/>
            <person name="Ahrendt S."/>
            <person name="Moore L.P."/>
            <person name="Eastman K.E."/>
            <person name="Scott K."/>
            <person name="Konkel Z."/>
            <person name="Mondo S.J."/>
            <person name="Kuo A."/>
            <person name="Hayes R.D."/>
            <person name="Haridas S."/>
            <person name="Andreopoulos B."/>
            <person name="Riley R."/>
            <person name="LaButti K."/>
            <person name="Pangilinan J."/>
            <person name="Lipzen A."/>
            <person name="Amirebrahimi M."/>
            <person name="Yan J."/>
            <person name="Adam C."/>
            <person name="Keymanesh K."/>
            <person name="Ng V."/>
            <person name="Louie K."/>
            <person name="Northen T."/>
            <person name="Drula E."/>
            <person name="Henrissat B."/>
            <person name="Hsieh H.M."/>
            <person name="Youens-Clark K."/>
            <person name="Lutzoni F."/>
            <person name="Miadlikowska J."/>
            <person name="Eastwood D.C."/>
            <person name="Hamelin R.C."/>
            <person name="Grigoriev I.V."/>
            <person name="U'Ren J.M."/>
        </authorList>
    </citation>
    <scope>NUCLEOTIDE SEQUENCE [LARGE SCALE GENOMIC DNA]</scope>
    <source>
        <strain evidence="1 2">ER1909</strain>
    </source>
</reference>
<dbReference type="Proteomes" id="UP001497680">
    <property type="component" value="Unassembled WGS sequence"/>
</dbReference>
<accession>A0ACC0DG50</accession>
<proteinExistence type="predicted"/>
<sequence>MARISHLTIIALSSISVYVAHSLNIPAPPYRVPIPVKDELTTVTTNITFNQQPVSIDIDVKRATSLLQTALEAEGVTYDGDIEVAATRLVGYDGCDDTYADLIYRGWVQSWKIMNQVLSEADNINWNEASAVEYLGPPGINGALHDRIKNLYKQWASIQPGYVPTFFDWRLHVRCDDPAKRCRDPCDKNPNLRGPYAYTTNKDPESGLARINFCPLYFRTPNLKDTIKDSKDSSMGPTWKYDVNTYMMNKAHVWAHELMHVDWATNAKAYGPNDHVSDIQMWIQKSGEKKGELIVVKVKAYGPQPVKALALYGEGRGIWALRNADSLALYASVRYIQSQLDNVYPHLPLAPAPPQSAFNPNNPSSESAGTLSSDGAQRTGWSFYNNGTVGLPPIDTFSSLSQDPQCPGAFSLDTQSMPLDAFVDEDAESDPAYTINFDKFVTELDQAYVDQLDGWYSDLYKAEQCVVPSGCVNMDPKGCAITCT</sequence>
<name>A0ACC0DG50_9PEZI</name>
<evidence type="ECO:0000313" key="1">
    <source>
        <dbReference type="EMBL" id="KAI6091816.1"/>
    </source>
</evidence>
<dbReference type="EMBL" id="MU394285">
    <property type="protein sequence ID" value="KAI6091816.1"/>
    <property type="molecule type" value="Genomic_DNA"/>
</dbReference>
<organism evidence="1 2">
    <name type="scientific">Hypoxylon rubiginosum</name>
    <dbReference type="NCBI Taxonomy" id="110542"/>
    <lineage>
        <taxon>Eukaryota</taxon>
        <taxon>Fungi</taxon>
        <taxon>Dikarya</taxon>
        <taxon>Ascomycota</taxon>
        <taxon>Pezizomycotina</taxon>
        <taxon>Sordariomycetes</taxon>
        <taxon>Xylariomycetidae</taxon>
        <taxon>Xylariales</taxon>
        <taxon>Hypoxylaceae</taxon>
        <taxon>Hypoxylon</taxon>
    </lineage>
</organism>
<gene>
    <name evidence="1" type="ORF">F4821DRAFT_225640</name>
</gene>
<protein>
    <submittedName>
        <fullName evidence="1">Uncharacterized protein</fullName>
    </submittedName>
</protein>